<proteinExistence type="predicted"/>
<evidence type="ECO:0000256" key="1">
    <source>
        <dbReference type="SAM" id="MobiDB-lite"/>
    </source>
</evidence>
<dbReference type="Pfam" id="PF25597">
    <property type="entry name" value="SH3_retrovirus"/>
    <property type="match status" value="1"/>
</dbReference>
<feature type="domain" description="Retroviral polymerase SH3-like" evidence="2">
    <location>
        <begin position="411"/>
        <end position="472"/>
    </location>
</feature>
<evidence type="ECO:0000313" key="3">
    <source>
        <dbReference type="EMBL" id="RDY10772.1"/>
    </source>
</evidence>
<evidence type="ECO:0000259" key="2">
    <source>
        <dbReference type="Pfam" id="PF25597"/>
    </source>
</evidence>
<feature type="non-terminal residue" evidence="3">
    <location>
        <position position="1"/>
    </location>
</feature>
<dbReference type="OrthoDB" id="1432605at2759"/>
<organism evidence="3 4">
    <name type="scientific">Mucuna pruriens</name>
    <name type="common">Velvet bean</name>
    <name type="synonym">Dolichos pruriens</name>
    <dbReference type="NCBI Taxonomy" id="157652"/>
    <lineage>
        <taxon>Eukaryota</taxon>
        <taxon>Viridiplantae</taxon>
        <taxon>Streptophyta</taxon>
        <taxon>Embryophyta</taxon>
        <taxon>Tracheophyta</taxon>
        <taxon>Spermatophyta</taxon>
        <taxon>Magnoliopsida</taxon>
        <taxon>eudicotyledons</taxon>
        <taxon>Gunneridae</taxon>
        <taxon>Pentapetalae</taxon>
        <taxon>rosids</taxon>
        <taxon>fabids</taxon>
        <taxon>Fabales</taxon>
        <taxon>Fabaceae</taxon>
        <taxon>Papilionoideae</taxon>
        <taxon>50 kb inversion clade</taxon>
        <taxon>NPAAA clade</taxon>
        <taxon>indigoferoid/millettioid clade</taxon>
        <taxon>Phaseoleae</taxon>
        <taxon>Mucuna</taxon>
    </lineage>
</organism>
<feature type="region of interest" description="Disordered" evidence="1">
    <location>
        <begin position="300"/>
        <end position="331"/>
    </location>
</feature>
<comment type="caution">
    <text evidence="3">The sequence shown here is derived from an EMBL/GenBank/DDBJ whole genome shotgun (WGS) entry which is preliminary data.</text>
</comment>
<sequence length="627" mass="71377">MFNIIVLHLDRLDLDLEMSRMDIKFEDEIFGLLLLNFLLESWETFKENKGKKGKSKDKDHDDEGHRVITATSDFGVLKIGNDGMTKVISIGDVCLQSNMRVQLWLKGVKHALDFHFNLISMHMLDGGGYDNYFGYGKWKLTKGRHNGSVINDEMRRKAQGSSSRSKENKGKKGKSKEKDHDDDGDHVTTTTSNDLVILRDFELVNLVSDESMWIIDSGATLHMGNDGVTKVIGVGNVCLHTNMGVQLWLKGVKHALDVRFNLIFVHMLDGGGYDNHFGYGKWKLTKGRHNGSVLNEDMRGKAQGFSSRSEEKENKGKKCKSKEKDHDDDDDHVTTAIGDDFVILRDFVSINLVSDKSMWIIDSSATLHVTPRKELFTSYTLGDFGVLKMGNYGVTKFGKYAKYDHLQVFGCKAFVHVLEDKRSKLDMKIRQCIFVGYGQDEYDYRLYDPVEKKLVRSCDVQFMEDQTIEDINKVKKTTPKKDNSLFAIDLVQMLIHDLDTTKNNVQNGEQHNYVSDQQLGDGFDVPPYDNLIILLFPSNEAEKTNMSRVPYASVRALECYEIDFEVSSRSKHIHVRYHWIRDALDAKLLELVKFHTNDNGDDMITKALPRGKFKTCCEIVGLAITST</sequence>
<dbReference type="AlphaFoldDB" id="A0A371I6V5"/>
<dbReference type="PANTHER" id="PTHR47592">
    <property type="entry name" value="PBF68 PROTEIN"/>
    <property type="match status" value="1"/>
</dbReference>
<keyword evidence="4" id="KW-1185">Reference proteome</keyword>
<feature type="compositionally biased region" description="Basic and acidic residues" evidence="1">
    <location>
        <begin position="164"/>
        <end position="186"/>
    </location>
</feature>
<gene>
    <name evidence="3" type="ORF">CR513_04649</name>
</gene>
<name>A0A371I6V5_MUCPR</name>
<dbReference type="PANTHER" id="PTHR47592:SF31">
    <property type="entry name" value="ZINC FINGER, CCHC-TYPE-RELATED"/>
    <property type="match status" value="1"/>
</dbReference>
<dbReference type="Proteomes" id="UP000257109">
    <property type="component" value="Unassembled WGS sequence"/>
</dbReference>
<evidence type="ECO:0000313" key="4">
    <source>
        <dbReference type="Proteomes" id="UP000257109"/>
    </source>
</evidence>
<feature type="region of interest" description="Disordered" evidence="1">
    <location>
        <begin position="149"/>
        <end position="187"/>
    </location>
</feature>
<dbReference type="InterPro" id="IPR057670">
    <property type="entry name" value="SH3_retrovirus"/>
</dbReference>
<protein>
    <recommendedName>
        <fullName evidence="2">Retroviral polymerase SH3-like domain-containing protein</fullName>
    </recommendedName>
</protein>
<accession>A0A371I6V5</accession>
<dbReference type="EMBL" id="QJKJ01000781">
    <property type="protein sequence ID" value="RDY10772.1"/>
    <property type="molecule type" value="Genomic_DNA"/>
</dbReference>
<reference evidence="3" key="1">
    <citation type="submission" date="2018-05" db="EMBL/GenBank/DDBJ databases">
        <title>Draft genome of Mucuna pruriens seed.</title>
        <authorList>
            <person name="Nnadi N.E."/>
            <person name="Vos R."/>
            <person name="Hasami M.H."/>
            <person name="Devisetty U.K."/>
            <person name="Aguiy J.C."/>
        </authorList>
    </citation>
    <scope>NUCLEOTIDE SEQUENCE [LARGE SCALE GENOMIC DNA]</scope>
    <source>
        <strain evidence="3">JCA_2017</strain>
    </source>
</reference>